<feature type="domain" description="PAS" evidence="1">
    <location>
        <begin position="30"/>
        <end position="58"/>
    </location>
</feature>
<protein>
    <recommendedName>
        <fullName evidence="1">PAS domain-containing protein</fullName>
    </recommendedName>
</protein>
<dbReference type="InterPro" id="IPR000014">
    <property type="entry name" value="PAS"/>
</dbReference>
<sequence>MHRFTVSVRDGVATMRPDDPFDDAVTARAVIAADGTLVRWSEGARLLLGHTAEEVVGRPAAELLAGVSGPSRPPAARWSGTLALRHRDGGTVTVWVLAHHREPAGDGPGDWLAVTLLDDTGQELPDDPLVRTAVFQSPCATMVFDEKLRLRGVNDAMAHLLGLPAPSCAVCGPRTSAAGRSTPSSSGSCGRRCAPAGRTRCRRV</sequence>
<dbReference type="AlphaFoldDB" id="A0AAT9HNL1"/>
<dbReference type="InterPro" id="IPR035965">
    <property type="entry name" value="PAS-like_dom_sf"/>
</dbReference>
<dbReference type="Gene3D" id="3.30.450.20">
    <property type="entry name" value="PAS domain"/>
    <property type="match status" value="1"/>
</dbReference>
<proteinExistence type="predicted"/>
<reference evidence="2" key="2">
    <citation type="submission" date="2024-07" db="EMBL/GenBank/DDBJ databases">
        <title>Streptomyces haneummycinica sp. nov., a new antibiotic-producing actinobacterium isolated from marine sediment.</title>
        <authorList>
            <person name="Uemura M."/>
            <person name="Hamada M."/>
            <person name="Hirano S."/>
            <person name="Kobayashi K."/>
            <person name="Ohshiro T."/>
            <person name="Kobayashi T."/>
            <person name="Terahara T."/>
        </authorList>
    </citation>
    <scope>NUCLEOTIDE SEQUENCE</scope>
    <source>
        <strain evidence="2">KM77-8</strain>
    </source>
</reference>
<name>A0AAT9HNL1_9ACTN</name>
<organism evidence="2">
    <name type="scientific">Streptomyces haneummycinicus</name>
    <dbReference type="NCBI Taxonomy" id="3074435"/>
    <lineage>
        <taxon>Bacteria</taxon>
        <taxon>Bacillati</taxon>
        <taxon>Actinomycetota</taxon>
        <taxon>Actinomycetes</taxon>
        <taxon>Kitasatosporales</taxon>
        <taxon>Streptomycetaceae</taxon>
        <taxon>Streptomyces</taxon>
    </lineage>
</organism>
<accession>A0AAT9HNL1</accession>
<gene>
    <name evidence="2" type="ORF">SHKM778_53250</name>
</gene>
<dbReference type="Pfam" id="PF13188">
    <property type="entry name" value="PAS_8"/>
    <property type="match status" value="1"/>
</dbReference>
<dbReference type="CDD" id="cd00130">
    <property type="entry name" value="PAS"/>
    <property type="match status" value="1"/>
</dbReference>
<evidence type="ECO:0000313" key="2">
    <source>
        <dbReference type="EMBL" id="BFO18937.1"/>
    </source>
</evidence>
<evidence type="ECO:0000259" key="1">
    <source>
        <dbReference type="PROSITE" id="PS50112"/>
    </source>
</evidence>
<dbReference type="EMBL" id="AP035768">
    <property type="protein sequence ID" value="BFO18937.1"/>
    <property type="molecule type" value="Genomic_DNA"/>
</dbReference>
<reference evidence="2" key="1">
    <citation type="submission" date="2024-06" db="EMBL/GenBank/DDBJ databases">
        <authorList>
            <consortium name="consrtm"/>
            <person name="Uemura M."/>
            <person name="Terahara T."/>
        </authorList>
    </citation>
    <scope>NUCLEOTIDE SEQUENCE</scope>
    <source>
        <strain evidence="2">KM77-8</strain>
    </source>
</reference>
<dbReference type="PROSITE" id="PS50112">
    <property type="entry name" value="PAS"/>
    <property type="match status" value="1"/>
</dbReference>
<dbReference type="SUPFAM" id="SSF55785">
    <property type="entry name" value="PYP-like sensor domain (PAS domain)"/>
    <property type="match status" value="1"/>
</dbReference>